<feature type="DNA-binding region" description="H-T-H motif" evidence="4">
    <location>
        <begin position="29"/>
        <end position="48"/>
    </location>
</feature>
<dbReference type="AlphaFoldDB" id="A0A100VTC9"/>
<dbReference type="EMBL" id="MRTJ01000010">
    <property type="protein sequence ID" value="OMF11541.1"/>
    <property type="molecule type" value="Genomic_DNA"/>
</dbReference>
<dbReference type="Gene3D" id="1.10.357.10">
    <property type="entry name" value="Tetracycline Repressor, domain 2"/>
    <property type="match status" value="1"/>
</dbReference>
<name>A0A100VTC9_PAEAM</name>
<dbReference type="Gene3D" id="1.10.10.60">
    <property type="entry name" value="Homeodomain-like"/>
    <property type="match status" value="1"/>
</dbReference>
<evidence type="ECO:0000313" key="9">
    <source>
        <dbReference type="Proteomes" id="UP000187134"/>
    </source>
</evidence>
<dbReference type="SUPFAM" id="SSF48498">
    <property type="entry name" value="Tetracyclin repressor-like, C-terminal domain"/>
    <property type="match status" value="1"/>
</dbReference>
<dbReference type="EMBL" id="BCNV01000011">
    <property type="protein sequence ID" value="GAS85732.1"/>
    <property type="molecule type" value="Genomic_DNA"/>
</dbReference>
<evidence type="ECO:0000256" key="4">
    <source>
        <dbReference type="PROSITE-ProRule" id="PRU00335"/>
    </source>
</evidence>
<dbReference type="InterPro" id="IPR036271">
    <property type="entry name" value="Tet_transcr_reg_TetR-rel_C_sf"/>
</dbReference>
<dbReference type="SUPFAM" id="SSF46689">
    <property type="entry name" value="Homeodomain-like"/>
    <property type="match status" value="1"/>
</dbReference>
<proteinExistence type="predicted"/>
<dbReference type="Pfam" id="PF00440">
    <property type="entry name" value="TetR_N"/>
    <property type="match status" value="1"/>
</dbReference>
<feature type="domain" description="HTH tetR-type" evidence="5">
    <location>
        <begin position="6"/>
        <end position="66"/>
    </location>
</feature>
<evidence type="ECO:0000259" key="5">
    <source>
        <dbReference type="PROSITE" id="PS50977"/>
    </source>
</evidence>
<evidence type="ECO:0000313" key="8">
    <source>
        <dbReference type="Proteomes" id="UP000069697"/>
    </source>
</evidence>
<dbReference type="PRINTS" id="PR00455">
    <property type="entry name" value="HTHTETR"/>
</dbReference>
<dbReference type="RefSeq" id="WP_062838023.1">
    <property type="nucleotide sequence ID" value="NZ_BCNV01000011.1"/>
</dbReference>
<dbReference type="InterPro" id="IPR001647">
    <property type="entry name" value="HTH_TetR"/>
</dbReference>
<dbReference type="InterPro" id="IPR009057">
    <property type="entry name" value="Homeodomain-like_sf"/>
</dbReference>
<keyword evidence="3" id="KW-0804">Transcription</keyword>
<evidence type="ECO:0000313" key="6">
    <source>
        <dbReference type="EMBL" id="GAS85732.1"/>
    </source>
</evidence>
<evidence type="ECO:0000256" key="2">
    <source>
        <dbReference type="ARBA" id="ARBA00023125"/>
    </source>
</evidence>
<reference evidence="8" key="2">
    <citation type="submission" date="2016-01" db="EMBL/GenBank/DDBJ databases">
        <title>Draft Genome Sequence of Paenibacillus amylolyticus Heshi-A3 that Was Isolated from Fermented Rice Bran with Aging Salted Mackerel, Which Was Named Heshiko as Traditional Fermented Seafood in Japan.</title>
        <authorList>
            <person name="Akuzawa S."/>
            <person name="Nakagawa J."/>
            <person name="Kanekatsu T."/>
            <person name="Kubota E."/>
            <person name="Ohtake R."/>
            <person name="Suzuki T."/>
            <person name="Kanesaki Y."/>
        </authorList>
    </citation>
    <scope>NUCLEOTIDE SEQUENCE [LARGE SCALE GENOMIC DNA]</scope>
    <source>
        <strain evidence="8">Heshi-A3</strain>
    </source>
</reference>
<sequence>MARSKEFEESVVLDKAMRLFWEQGYEKTSMTDLVNHMGIHRKSLYDTFGDKHTLFLKSVDLYDHKISSALAAGVKRSKTATEALQFIFSSLIHGEESPASGCFIVNSTVELAARDDDMNNRSKEMFANTEKLIKDIMVWGQRENEFTTEYNAEVLAEYLHNVGVGLRVMAKTSMTKEKLLRIATLSMDLILR</sequence>
<dbReference type="PANTHER" id="PTHR47506">
    <property type="entry name" value="TRANSCRIPTIONAL REGULATORY PROTEIN"/>
    <property type="match status" value="1"/>
</dbReference>
<protein>
    <submittedName>
        <fullName evidence="6">TetR family transcriptional regulator</fullName>
    </submittedName>
</protein>
<dbReference type="Proteomes" id="UP000069697">
    <property type="component" value="Unassembled WGS sequence"/>
</dbReference>
<dbReference type="InterPro" id="IPR011075">
    <property type="entry name" value="TetR_C"/>
</dbReference>
<organism evidence="6 8">
    <name type="scientific">Paenibacillus amylolyticus</name>
    <dbReference type="NCBI Taxonomy" id="1451"/>
    <lineage>
        <taxon>Bacteria</taxon>
        <taxon>Bacillati</taxon>
        <taxon>Bacillota</taxon>
        <taxon>Bacilli</taxon>
        <taxon>Bacillales</taxon>
        <taxon>Paenibacillaceae</taxon>
        <taxon>Paenibacillus</taxon>
    </lineage>
</organism>
<dbReference type="OrthoDB" id="9795242at2"/>
<gene>
    <name evidence="7" type="ORF">BK131_21595</name>
    <name evidence="6" type="ORF">PAHA3_5866</name>
</gene>
<keyword evidence="2 4" id="KW-0238">DNA-binding</keyword>
<dbReference type="Pfam" id="PF16925">
    <property type="entry name" value="TetR_C_13"/>
    <property type="match status" value="1"/>
</dbReference>
<keyword evidence="1" id="KW-0805">Transcription regulation</keyword>
<accession>A0A100VTC9</accession>
<comment type="caution">
    <text evidence="6">The sequence shown here is derived from an EMBL/GenBank/DDBJ whole genome shotgun (WGS) entry which is preliminary data.</text>
</comment>
<dbReference type="GO" id="GO:0003677">
    <property type="term" value="F:DNA binding"/>
    <property type="evidence" value="ECO:0007669"/>
    <property type="project" value="UniProtKB-UniRule"/>
</dbReference>
<dbReference type="PANTHER" id="PTHR47506:SF10">
    <property type="entry name" value="TRANSCRIPTIONAL REGULATORY PROTEIN"/>
    <property type="match status" value="1"/>
</dbReference>
<evidence type="ECO:0000256" key="3">
    <source>
        <dbReference type="ARBA" id="ARBA00023163"/>
    </source>
</evidence>
<evidence type="ECO:0000313" key="7">
    <source>
        <dbReference type="EMBL" id="OMF11541.1"/>
    </source>
</evidence>
<reference evidence="6 8" key="1">
    <citation type="journal article" date="2016" name="Genome Announc.">
        <title>Draft Genome Sequence of Paenibacillus amylolyticus Heshi-A3, Isolated from Fermented Rice Bran in a Japanese Fermented Seafood Dish.</title>
        <authorList>
            <person name="Akuzawa S."/>
            <person name="Nagaoka J."/>
            <person name="Kanekatsu M."/>
            <person name="Kubota E."/>
            <person name="Ohtake R."/>
            <person name="Suzuki T."/>
            <person name="Kanesaki Y."/>
        </authorList>
    </citation>
    <scope>NUCLEOTIDE SEQUENCE [LARGE SCALE GENOMIC DNA]</scope>
    <source>
        <strain evidence="6 8">Heshi-A3</strain>
    </source>
</reference>
<reference evidence="7 9" key="3">
    <citation type="submission" date="2016-11" db="EMBL/GenBank/DDBJ databases">
        <title>Paenibacillus species isolates.</title>
        <authorList>
            <person name="Beno S.M."/>
        </authorList>
    </citation>
    <scope>NUCLEOTIDE SEQUENCE [LARGE SCALE GENOMIC DNA]</scope>
    <source>
        <strain evidence="7 9">FSL H8-0246</strain>
    </source>
</reference>
<dbReference type="Proteomes" id="UP000187134">
    <property type="component" value="Unassembled WGS sequence"/>
</dbReference>
<dbReference type="PROSITE" id="PS50977">
    <property type="entry name" value="HTH_TETR_2"/>
    <property type="match status" value="1"/>
</dbReference>
<evidence type="ECO:0000256" key="1">
    <source>
        <dbReference type="ARBA" id="ARBA00023015"/>
    </source>
</evidence>